<proteinExistence type="predicted"/>
<feature type="domain" description="Cadherin" evidence="3">
    <location>
        <begin position="261"/>
        <end position="359"/>
    </location>
</feature>
<feature type="compositionally biased region" description="Polar residues" evidence="2">
    <location>
        <begin position="414"/>
        <end position="436"/>
    </location>
</feature>
<dbReference type="Proteomes" id="UP000887566">
    <property type="component" value="Unplaced"/>
</dbReference>
<keyword evidence="4" id="KW-1185">Reference proteome</keyword>
<name>A0A914XKX3_9BILA</name>
<dbReference type="SUPFAM" id="SSF49313">
    <property type="entry name" value="Cadherin-like"/>
    <property type="match status" value="1"/>
</dbReference>
<dbReference type="GO" id="GO:0016020">
    <property type="term" value="C:membrane"/>
    <property type="evidence" value="ECO:0007669"/>
    <property type="project" value="InterPro"/>
</dbReference>
<dbReference type="WBParaSite" id="PSAMB.scaffold876size39720.g9334.t1">
    <property type="protein sequence ID" value="PSAMB.scaffold876size39720.g9334.t1"/>
    <property type="gene ID" value="PSAMB.scaffold876size39720.g9334"/>
</dbReference>
<feature type="region of interest" description="Disordered" evidence="2">
    <location>
        <begin position="540"/>
        <end position="577"/>
    </location>
</feature>
<accession>A0A914XKX3</accession>
<evidence type="ECO:0000313" key="5">
    <source>
        <dbReference type="WBParaSite" id="PSAMB.scaffold876size39720.g9334.t1"/>
    </source>
</evidence>
<evidence type="ECO:0000313" key="4">
    <source>
        <dbReference type="Proteomes" id="UP000887566"/>
    </source>
</evidence>
<reference evidence="5" key="1">
    <citation type="submission" date="2022-11" db="UniProtKB">
        <authorList>
            <consortium name="WormBaseParasite"/>
        </authorList>
    </citation>
    <scope>IDENTIFICATION</scope>
</reference>
<evidence type="ECO:0000256" key="1">
    <source>
        <dbReference type="PROSITE-ProRule" id="PRU00043"/>
    </source>
</evidence>
<dbReference type="GO" id="GO:0005509">
    <property type="term" value="F:calcium ion binding"/>
    <property type="evidence" value="ECO:0007669"/>
    <property type="project" value="UniProtKB-UniRule"/>
</dbReference>
<evidence type="ECO:0000256" key="2">
    <source>
        <dbReference type="SAM" id="MobiDB-lite"/>
    </source>
</evidence>
<sequence length="611" mass="65709">MAAIMNAGYSDFGAIALTDTRLKIVSILDQTKMIGYKLADVNVNNNATEPTFHVNIPKVPSGTTAYIRYNLTVEEVALVQDFSVAVMMDGGPVPIADKRKFFIEHALPDRLLVTVDGRPSEFYLYSLKTAGISEISQLQFWRSSDENADIDGQSYRRHRVIFRYPDSTGRSTTVYGRTILPFDVASDFKPVRIIQMVANGSSAEREINLYNFWVTNDADGTALHILDTDLSLPPQEATVTYEFLFGDPGTLGANFGGPRFGTNTYQFDMTIRTPVRTSVGSLTATSSEGSKIMYKLYGGNGYFAIRPETGEIMLERSLPLNASRYCLTVAGVDEQGRKQLAPVTIRLQDLPQNVNDPQCNVLPNVELLPAYIHVDDDDAAGNATTRRSSATNTFTSVTRASSASTPTTPTLFSVNTVTTRNRTGQSGSVTDNSITTALPFPSPSSLAPSEISSTPSGPTTRVALSSSANEITVATPSGPPSVAATSTVASIFTTSLTSLPTSRASTELSPALSSEGSTQSTNAILLTTLFATTESVVRNDLTTTTRNPDTGGQVDQPAGSSAPDITPPNAGISDRSLDEKKLMDMACKLKDTKPIWGIICDLSKTTQNNQK</sequence>
<keyword evidence="1" id="KW-0106">Calcium</keyword>
<feature type="compositionally biased region" description="Polar residues" evidence="2">
    <location>
        <begin position="540"/>
        <end position="550"/>
    </location>
</feature>
<dbReference type="AlphaFoldDB" id="A0A914XKX3"/>
<feature type="compositionally biased region" description="Low complexity" evidence="2">
    <location>
        <begin position="393"/>
        <end position="413"/>
    </location>
</feature>
<feature type="compositionally biased region" description="Low complexity" evidence="2">
    <location>
        <begin position="437"/>
        <end position="456"/>
    </location>
</feature>
<dbReference type="InterPro" id="IPR015919">
    <property type="entry name" value="Cadherin-like_sf"/>
</dbReference>
<feature type="compositionally biased region" description="Polar residues" evidence="2">
    <location>
        <begin position="382"/>
        <end position="392"/>
    </location>
</feature>
<evidence type="ECO:0000259" key="3">
    <source>
        <dbReference type="PROSITE" id="PS50268"/>
    </source>
</evidence>
<organism evidence="4 5">
    <name type="scientific">Plectus sambesii</name>
    <dbReference type="NCBI Taxonomy" id="2011161"/>
    <lineage>
        <taxon>Eukaryota</taxon>
        <taxon>Metazoa</taxon>
        <taxon>Ecdysozoa</taxon>
        <taxon>Nematoda</taxon>
        <taxon>Chromadorea</taxon>
        <taxon>Plectida</taxon>
        <taxon>Plectina</taxon>
        <taxon>Plectoidea</taxon>
        <taxon>Plectidae</taxon>
        <taxon>Plectus</taxon>
    </lineage>
</organism>
<protein>
    <submittedName>
        <fullName evidence="5">Cadherin domain-containing protein</fullName>
    </submittedName>
</protein>
<feature type="region of interest" description="Disordered" evidence="2">
    <location>
        <begin position="382"/>
        <end position="462"/>
    </location>
</feature>
<dbReference type="InterPro" id="IPR002126">
    <property type="entry name" value="Cadherin-like_dom"/>
</dbReference>
<dbReference type="Gene3D" id="2.60.40.60">
    <property type="entry name" value="Cadherins"/>
    <property type="match status" value="1"/>
</dbReference>
<dbReference type="PROSITE" id="PS50268">
    <property type="entry name" value="CADHERIN_2"/>
    <property type="match status" value="1"/>
</dbReference>
<dbReference type="GO" id="GO:0007156">
    <property type="term" value="P:homophilic cell adhesion via plasma membrane adhesion molecules"/>
    <property type="evidence" value="ECO:0007669"/>
    <property type="project" value="InterPro"/>
</dbReference>
<dbReference type="CDD" id="cd11304">
    <property type="entry name" value="Cadherin_repeat"/>
    <property type="match status" value="1"/>
</dbReference>